<dbReference type="InterPro" id="IPR036971">
    <property type="entry name" value="PDEase_catalytic_dom_sf"/>
</dbReference>
<feature type="binding site" evidence="7">
    <location>
        <position position="806"/>
    </location>
    <ligand>
        <name>Zn(2+)</name>
        <dbReference type="ChEBI" id="CHEBI:29105"/>
        <label>1</label>
    </ligand>
</feature>
<dbReference type="OrthoDB" id="541199at2759"/>
<dbReference type="EC" id="3.1.4.-" evidence="8"/>
<proteinExistence type="inferred from homology"/>
<keyword evidence="9" id="KW-0175">Coiled coil</keyword>
<dbReference type="InterPro" id="IPR003607">
    <property type="entry name" value="HD/PDEase_dom"/>
</dbReference>
<dbReference type="InterPro" id="IPR002073">
    <property type="entry name" value="PDEase_catalytic_dom"/>
</dbReference>
<evidence type="ECO:0000256" key="6">
    <source>
        <dbReference type="PIRSR" id="PIRSR623088-2"/>
    </source>
</evidence>
<evidence type="ECO:0000256" key="8">
    <source>
        <dbReference type="RuleBase" id="RU363067"/>
    </source>
</evidence>
<dbReference type="GO" id="GO:0007165">
    <property type="term" value="P:signal transduction"/>
    <property type="evidence" value="ECO:0007669"/>
    <property type="project" value="InterPro"/>
</dbReference>
<evidence type="ECO:0000256" key="5">
    <source>
        <dbReference type="PIRSR" id="PIRSR623088-1"/>
    </source>
</evidence>
<dbReference type="Gene3D" id="3.90.1520.10">
    <property type="entry name" value="H-NOX domain"/>
    <property type="match status" value="1"/>
</dbReference>
<dbReference type="Gene3D" id="1.10.1300.10">
    <property type="entry name" value="3'5'-cyclic nucleotide phosphodiesterase, catalytic domain"/>
    <property type="match status" value="1"/>
</dbReference>
<dbReference type="GO" id="GO:0004383">
    <property type="term" value="F:guanylate cyclase activity"/>
    <property type="evidence" value="ECO:0007669"/>
    <property type="project" value="InterPro"/>
</dbReference>
<evidence type="ECO:0000256" key="7">
    <source>
        <dbReference type="PIRSR" id="PIRSR623088-3"/>
    </source>
</evidence>
<keyword evidence="3 8" id="KW-0378">Hydrolase</keyword>
<accession>A0A250XE63</accession>
<keyword evidence="2" id="KW-0547">Nucleotide-binding</keyword>
<dbReference type="GO" id="GO:0020037">
    <property type="term" value="F:heme binding"/>
    <property type="evidence" value="ECO:0007669"/>
    <property type="project" value="InterPro"/>
</dbReference>
<dbReference type="AlphaFoldDB" id="A0A250XE63"/>
<name>A0A250XE63_9CHLO</name>
<gene>
    <name evidence="11" type="ORF">CEUSTIGMA_g8772.t1</name>
</gene>
<keyword evidence="1 7" id="KW-0479">Metal-binding</keyword>
<dbReference type="GO" id="GO:0000166">
    <property type="term" value="F:nucleotide binding"/>
    <property type="evidence" value="ECO:0007669"/>
    <property type="project" value="UniProtKB-KW"/>
</dbReference>
<dbReference type="EMBL" id="BEGY01000064">
    <property type="protein sequence ID" value="GAX81341.1"/>
    <property type="molecule type" value="Genomic_DNA"/>
</dbReference>
<feature type="binding site" evidence="7">
    <location>
        <position position="685"/>
    </location>
    <ligand>
        <name>Zn(2+)</name>
        <dbReference type="ChEBI" id="CHEBI:29105"/>
        <label>1</label>
    </ligand>
</feature>
<dbReference type="InterPro" id="IPR038158">
    <property type="entry name" value="H-NOX_domain_sf"/>
</dbReference>
<dbReference type="InterPro" id="IPR023088">
    <property type="entry name" value="PDEase"/>
</dbReference>
<dbReference type="PROSITE" id="PS51845">
    <property type="entry name" value="PDEASE_I_2"/>
    <property type="match status" value="1"/>
</dbReference>
<dbReference type="Pfam" id="PF07701">
    <property type="entry name" value="HNOBA"/>
    <property type="match status" value="2"/>
</dbReference>
<keyword evidence="4" id="KW-0141">cGMP biosynthesis</keyword>
<evidence type="ECO:0000256" key="9">
    <source>
        <dbReference type="SAM" id="Coils"/>
    </source>
</evidence>
<dbReference type="InterPro" id="IPR023174">
    <property type="entry name" value="PDEase_CS"/>
</dbReference>
<organism evidence="11 12">
    <name type="scientific">Chlamydomonas eustigma</name>
    <dbReference type="NCBI Taxonomy" id="1157962"/>
    <lineage>
        <taxon>Eukaryota</taxon>
        <taxon>Viridiplantae</taxon>
        <taxon>Chlorophyta</taxon>
        <taxon>core chlorophytes</taxon>
        <taxon>Chlorophyceae</taxon>
        <taxon>CS clade</taxon>
        <taxon>Chlamydomonadales</taxon>
        <taxon>Chlamydomonadaceae</taxon>
        <taxon>Chlamydomonas</taxon>
    </lineage>
</organism>
<feature type="coiled-coil region" evidence="9">
    <location>
        <begin position="355"/>
        <end position="389"/>
    </location>
</feature>
<dbReference type="PROSITE" id="PS00126">
    <property type="entry name" value="PDEASE_I_1"/>
    <property type="match status" value="1"/>
</dbReference>
<dbReference type="InterPro" id="IPR042463">
    <property type="entry name" value="HNOB_dom_associated_sf"/>
</dbReference>
<dbReference type="Proteomes" id="UP000232323">
    <property type="component" value="Unassembled WGS sequence"/>
</dbReference>
<dbReference type="GO" id="GO:0004114">
    <property type="term" value="F:3',5'-cyclic-nucleotide phosphodiesterase activity"/>
    <property type="evidence" value="ECO:0007669"/>
    <property type="project" value="InterPro"/>
</dbReference>
<dbReference type="InterPro" id="IPR011645">
    <property type="entry name" value="HNOB_dom_associated"/>
</dbReference>
<comment type="cofactor">
    <cofactor evidence="8">
        <name>a divalent metal cation</name>
        <dbReference type="ChEBI" id="CHEBI:60240"/>
    </cofactor>
    <text evidence="8">Binds 2 divalent metal cations per subunit. Site 1 may preferentially bind zinc ions, while site 2 has a preference for magnesium and/or manganese ions.</text>
</comment>
<dbReference type="Pfam" id="PF00233">
    <property type="entry name" value="PDEase_I"/>
    <property type="match status" value="1"/>
</dbReference>
<feature type="binding site" evidence="6">
    <location>
        <position position="686"/>
    </location>
    <ligand>
        <name>AMP</name>
        <dbReference type="ChEBI" id="CHEBI:456215"/>
    </ligand>
</feature>
<evidence type="ECO:0000256" key="2">
    <source>
        <dbReference type="ARBA" id="ARBA00022741"/>
    </source>
</evidence>
<reference evidence="11 12" key="1">
    <citation type="submission" date="2017-08" db="EMBL/GenBank/DDBJ databases">
        <title>Acidophilic green algal genome provides insights into adaptation to an acidic environment.</title>
        <authorList>
            <person name="Hirooka S."/>
            <person name="Hirose Y."/>
            <person name="Kanesaki Y."/>
            <person name="Higuchi S."/>
            <person name="Fujiwara T."/>
            <person name="Onuma R."/>
            <person name="Era A."/>
            <person name="Ohbayashi R."/>
            <person name="Uzuka A."/>
            <person name="Nozaki H."/>
            <person name="Yoshikawa H."/>
            <person name="Miyagishima S.Y."/>
        </authorList>
    </citation>
    <scope>NUCLEOTIDE SEQUENCE [LARGE SCALE GENOMIC DNA]</scope>
    <source>
        <strain evidence="11 12">NIES-2499</strain>
    </source>
</reference>
<dbReference type="SUPFAM" id="SSF111126">
    <property type="entry name" value="Ligand-binding domain in the NO signalling and Golgi transport"/>
    <property type="match status" value="1"/>
</dbReference>
<dbReference type="SUPFAM" id="SSF109604">
    <property type="entry name" value="HD-domain/PDEase-like"/>
    <property type="match status" value="1"/>
</dbReference>
<dbReference type="STRING" id="1157962.A0A250XE63"/>
<dbReference type="CDD" id="cd00077">
    <property type="entry name" value="HDc"/>
    <property type="match status" value="1"/>
</dbReference>
<evidence type="ECO:0000256" key="3">
    <source>
        <dbReference type="ARBA" id="ARBA00022801"/>
    </source>
</evidence>
<sequence length="897" mass="100466">MFQLIFGEFVLHEYGAQTWAVVKSLAQDLVQSAFKRSSYSSGSSSATDVQMHANLMQITCQQTQLPVAVVARAYGLFFIEAAVKKGFTSVIRGVGRDVVQFLSNVNTFVVELHLSMDMPKAMKPEFQVEKVTETSLELHYWSTRAGLSSWVEGICEAVASKVYNTQIQFRLLQGREDGSCDHEVWEVTYPPVAIHNDCSSSRIMEASPSYRPEAELFGTLFPFHVVMDANLVAKQVGFALGALVPDLVIGAHVNDHLKMNVPWTGWDFKTRPITIGVRSGCVLLETKAGIELKGAFYPTRLSDGTPALLFVGTPRVYTLNELEACGMNISDIPPHDVTSDFVVLAERRRVDTETAKRLEEERLDLLETAKKLEAQRLESELANMRLKESLAQALSTERLSGIMGSKFKYNTPAEQTIKILDKLLMGETIDSEEAISLRDNILSAGKDFHKPGKRTMSKLRSMNKDADVSRSLMTLLSIDEGAEEEPSQSAFASVISMSKASSWGDEEEDLAINSFSMFGASYEEAGELASGSFLSSMMKNKRNLALSPNSARFHTARGDTDLLILEEPSDKVLAVLAKMDNWQFDSFELDEVTSGRPLSTLAFAIIRNCSFVPNIEEHHVRERLASFLRKIEDGYPNNPYHCRIHAADVVRTLYVILTRGGVIKSMWHEACDMDLLVAILAAVIHDFEHRGVNNDYLIKTGDELSVRYNDRSPMENHHLAAAFQVLKQDSNDFLKDLQPKARALARRQIIDMVLATDMKQHFSQVSMFNTKFAAIIDSKQKGMYMEMPTDEDTRSMVLQMCLKCADLGHLTSSEKVHRRWVQRLEEEFFLQGDHEVAASLPISPLMDRTKEGVTKSQPGFFSIVVLPQFQSFCDVFPGCEQLLEALQANNMMWLNEG</sequence>
<feature type="binding site" evidence="6">
    <location>
        <position position="857"/>
    </location>
    <ligand>
        <name>AMP</name>
        <dbReference type="ChEBI" id="CHEBI:456215"/>
    </ligand>
</feature>
<dbReference type="InterPro" id="IPR011644">
    <property type="entry name" value="Heme_NO-bd"/>
</dbReference>
<protein>
    <recommendedName>
        <fullName evidence="8">Phosphodiesterase</fullName>
        <ecNumber evidence="8">3.1.4.-</ecNumber>
    </recommendedName>
</protein>
<evidence type="ECO:0000313" key="11">
    <source>
        <dbReference type="EMBL" id="GAX81341.1"/>
    </source>
</evidence>
<dbReference type="PRINTS" id="PR00387">
    <property type="entry name" value="PDIESTERASE1"/>
</dbReference>
<feature type="binding site" evidence="7">
    <location>
        <position position="686"/>
    </location>
    <ligand>
        <name>Zn(2+)</name>
        <dbReference type="ChEBI" id="CHEBI:29105"/>
        <label>1</label>
    </ligand>
</feature>
<evidence type="ECO:0000256" key="1">
    <source>
        <dbReference type="ARBA" id="ARBA00022723"/>
    </source>
</evidence>
<dbReference type="PANTHER" id="PTHR11347">
    <property type="entry name" value="CYCLIC NUCLEOTIDE PHOSPHODIESTERASE"/>
    <property type="match status" value="1"/>
</dbReference>
<dbReference type="Gene3D" id="3.30.450.260">
    <property type="entry name" value="Haem NO binding associated domain"/>
    <property type="match status" value="1"/>
</dbReference>
<comment type="similarity">
    <text evidence="8">Belongs to the cyclic nucleotide phosphodiesterase family.</text>
</comment>
<feature type="active site" description="Proton donor" evidence="5">
    <location>
        <position position="641"/>
    </location>
</feature>
<feature type="binding site" evidence="7">
    <location>
        <position position="686"/>
    </location>
    <ligand>
        <name>Zn(2+)</name>
        <dbReference type="ChEBI" id="CHEBI:29105"/>
        <label>2</label>
    </ligand>
</feature>
<feature type="domain" description="PDEase" evidence="10">
    <location>
        <begin position="564"/>
        <end position="897"/>
    </location>
</feature>
<comment type="caution">
    <text evidence="11">The sequence shown here is derived from an EMBL/GenBank/DDBJ whole genome shotgun (WGS) entry which is preliminary data.</text>
</comment>
<feature type="binding site" evidence="6">
    <location>
        <position position="806"/>
    </location>
    <ligand>
        <name>AMP</name>
        <dbReference type="ChEBI" id="CHEBI:456215"/>
    </ligand>
</feature>
<keyword evidence="12" id="KW-1185">Reference proteome</keyword>
<dbReference type="Pfam" id="PF07700">
    <property type="entry name" value="HNOB"/>
    <property type="match status" value="1"/>
</dbReference>
<dbReference type="InterPro" id="IPR024096">
    <property type="entry name" value="NO_sig/Golgi_transp_ligand-bd"/>
</dbReference>
<feature type="binding site" evidence="6">
    <location>
        <begin position="641"/>
        <end position="645"/>
    </location>
    <ligand>
        <name>AMP</name>
        <dbReference type="ChEBI" id="CHEBI:456215"/>
    </ligand>
</feature>
<evidence type="ECO:0000313" key="12">
    <source>
        <dbReference type="Proteomes" id="UP000232323"/>
    </source>
</evidence>
<feature type="binding site" evidence="7">
    <location>
        <position position="645"/>
    </location>
    <ligand>
        <name>Zn(2+)</name>
        <dbReference type="ChEBI" id="CHEBI:29105"/>
        <label>1</label>
    </ligand>
</feature>
<evidence type="ECO:0000259" key="10">
    <source>
        <dbReference type="PROSITE" id="PS51845"/>
    </source>
</evidence>
<evidence type="ECO:0000256" key="4">
    <source>
        <dbReference type="ARBA" id="ARBA00023293"/>
    </source>
</evidence>
<dbReference type="GO" id="GO:0046872">
    <property type="term" value="F:metal ion binding"/>
    <property type="evidence" value="ECO:0007669"/>
    <property type="project" value="UniProtKB-KW"/>
</dbReference>